<dbReference type="PANTHER" id="PTHR24100">
    <property type="entry name" value="BUTYROPHILIN"/>
    <property type="match status" value="1"/>
</dbReference>
<dbReference type="InterPro" id="IPR007110">
    <property type="entry name" value="Ig-like_dom"/>
</dbReference>
<protein>
    <recommendedName>
        <fullName evidence="4">Ig-like domain-containing protein</fullName>
    </recommendedName>
</protein>
<dbReference type="GO" id="GO:0005102">
    <property type="term" value="F:signaling receptor binding"/>
    <property type="evidence" value="ECO:0007669"/>
    <property type="project" value="TreeGrafter"/>
</dbReference>
<dbReference type="InterPro" id="IPR003598">
    <property type="entry name" value="Ig_sub2"/>
</dbReference>
<dbReference type="InterPro" id="IPR036179">
    <property type="entry name" value="Ig-like_dom_sf"/>
</dbReference>
<dbReference type="SUPFAM" id="SSF48726">
    <property type="entry name" value="Immunoglobulin"/>
    <property type="match status" value="1"/>
</dbReference>
<evidence type="ECO:0000256" key="1">
    <source>
        <dbReference type="ARBA" id="ARBA00004370"/>
    </source>
</evidence>
<organism evidence="5 6">
    <name type="scientific">Amphilophus citrinellus</name>
    <name type="common">Midas cichlid</name>
    <name type="synonym">Cichlasoma citrinellum</name>
    <dbReference type="NCBI Taxonomy" id="61819"/>
    <lineage>
        <taxon>Eukaryota</taxon>
        <taxon>Metazoa</taxon>
        <taxon>Chordata</taxon>
        <taxon>Craniata</taxon>
        <taxon>Vertebrata</taxon>
        <taxon>Euteleostomi</taxon>
        <taxon>Actinopterygii</taxon>
        <taxon>Neopterygii</taxon>
        <taxon>Teleostei</taxon>
        <taxon>Neoteleostei</taxon>
        <taxon>Acanthomorphata</taxon>
        <taxon>Ovalentaria</taxon>
        <taxon>Cichlomorphae</taxon>
        <taxon>Cichliformes</taxon>
        <taxon>Cichlidae</taxon>
        <taxon>New World cichlids</taxon>
        <taxon>Cichlasomatinae</taxon>
        <taxon>Heroini</taxon>
        <taxon>Amphilophus</taxon>
    </lineage>
</organism>
<dbReference type="Pfam" id="PF07686">
    <property type="entry name" value="V-set"/>
    <property type="match status" value="1"/>
</dbReference>
<dbReference type="InterPro" id="IPR003599">
    <property type="entry name" value="Ig_sub"/>
</dbReference>
<dbReference type="OMA" id="YECRAIR"/>
<dbReference type="GO" id="GO:0050852">
    <property type="term" value="P:T cell receptor signaling pathway"/>
    <property type="evidence" value="ECO:0007669"/>
    <property type="project" value="TreeGrafter"/>
</dbReference>
<comment type="subcellular location">
    <subcellularLocation>
        <location evidence="1">Membrane</location>
    </subcellularLocation>
</comment>
<evidence type="ECO:0000313" key="6">
    <source>
        <dbReference type="Proteomes" id="UP000261340"/>
    </source>
</evidence>
<dbReference type="GO" id="GO:0001817">
    <property type="term" value="P:regulation of cytokine production"/>
    <property type="evidence" value="ECO:0007669"/>
    <property type="project" value="TreeGrafter"/>
</dbReference>
<dbReference type="Proteomes" id="UP000261340">
    <property type="component" value="Unplaced"/>
</dbReference>
<dbReference type="GO" id="GO:0009897">
    <property type="term" value="C:external side of plasma membrane"/>
    <property type="evidence" value="ECO:0007669"/>
    <property type="project" value="TreeGrafter"/>
</dbReference>
<dbReference type="InterPro" id="IPR050504">
    <property type="entry name" value="IgSF_BTN/MOG"/>
</dbReference>
<dbReference type="PANTHER" id="PTHR24100:SF151">
    <property type="entry name" value="ICOS LIGAND"/>
    <property type="match status" value="1"/>
</dbReference>
<sequence length="157" mass="17993">GAENCWLTRDSKLDKLKEVDGWMDVSAPVDQRSITAEPGETVTLPCRVPLPVKVLQWHRSNRTEYVLSFCNEQFDPEDQDPTFVNWVDLKDRKMTDGDASLIIKNITTSDAGVYECRAIRSTANRRRREIPVIGIVHLDITRSGEFVDLWMRVEDVS</sequence>
<keyword evidence="2" id="KW-0472">Membrane</keyword>
<dbReference type="SMART" id="SM00409">
    <property type="entry name" value="IG"/>
    <property type="match status" value="1"/>
</dbReference>
<feature type="domain" description="Ig-like" evidence="4">
    <location>
        <begin position="28"/>
        <end position="131"/>
    </location>
</feature>
<evidence type="ECO:0000256" key="2">
    <source>
        <dbReference type="ARBA" id="ARBA00023136"/>
    </source>
</evidence>
<evidence type="ECO:0000313" key="5">
    <source>
        <dbReference type="Ensembl" id="ENSACIP00000019133.1"/>
    </source>
</evidence>
<dbReference type="PROSITE" id="PS50835">
    <property type="entry name" value="IG_LIKE"/>
    <property type="match status" value="1"/>
</dbReference>
<proteinExistence type="predicted"/>
<dbReference type="Ensembl" id="ENSACIT00000019648.1">
    <property type="protein sequence ID" value="ENSACIP00000019133.1"/>
    <property type="gene ID" value="ENSACIG00000014913.1"/>
</dbReference>
<dbReference type="InterPro" id="IPR013783">
    <property type="entry name" value="Ig-like_fold"/>
</dbReference>
<accession>A0A3Q0SBL0</accession>
<evidence type="ECO:0000259" key="4">
    <source>
        <dbReference type="PROSITE" id="PS50835"/>
    </source>
</evidence>
<dbReference type="SMART" id="SM00408">
    <property type="entry name" value="IGc2"/>
    <property type="match status" value="1"/>
</dbReference>
<dbReference type="InterPro" id="IPR013106">
    <property type="entry name" value="Ig_V-set"/>
</dbReference>
<dbReference type="AlphaFoldDB" id="A0A3Q0SBL0"/>
<evidence type="ECO:0000256" key="3">
    <source>
        <dbReference type="ARBA" id="ARBA00023319"/>
    </source>
</evidence>
<dbReference type="GeneTree" id="ENSGT01150000288088"/>
<reference evidence="5" key="2">
    <citation type="submission" date="2025-09" db="UniProtKB">
        <authorList>
            <consortium name="Ensembl"/>
        </authorList>
    </citation>
    <scope>IDENTIFICATION</scope>
</reference>
<name>A0A3Q0SBL0_AMPCI</name>
<keyword evidence="6" id="KW-1185">Reference proteome</keyword>
<dbReference type="Gene3D" id="2.60.40.10">
    <property type="entry name" value="Immunoglobulins"/>
    <property type="match status" value="1"/>
</dbReference>
<reference evidence="5" key="1">
    <citation type="submission" date="2025-08" db="UniProtKB">
        <authorList>
            <consortium name="Ensembl"/>
        </authorList>
    </citation>
    <scope>IDENTIFICATION</scope>
</reference>
<keyword evidence="3" id="KW-0393">Immunoglobulin domain</keyword>